<evidence type="ECO:0000256" key="2">
    <source>
        <dbReference type="ARBA" id="ARBA00001974"/>
    </source>
</evidence>
<dbReference type="GO" id="GO:0005886">
    <property type="term" value="C:plasma membrane"/>
    <property type="evidence" value="ECO:0007669"/>
    <property type="project" value="UniProtKB-SubCell"/>
</dbReference>
<name>A0A2T3PAT9_9GAMM</name>
<dbReference type="CDD" id="cd19946">
    <property type="entry name" value="GlpA-like_Fer2_BFD-like"/>
    <property type="match status" value="1"/>
</dbReference>
<evidence type="ECO:0000256" key="1">
    <source>
        <dbReference type="ARBA" id="ARBA00001917"/>
    </source>
</evidence>
<dbReference type="Gene3D" id="1.10.10.1100">
    <property type="entry name" value="BFD-like [2Fe-2S]-binding domain"/>
    <property type="match status" value="1"/>
</dbReference>
<dbReference type="InterPro" id="IPR041854">
    <property type="entry name" value="BFD-like_2Fe2S-bd_dom_sf"/>
</dbReference>
<protein>
    <recommendedName>
        <fullName evidence="7">glycerol-3-phosphate dehydrogenase</fullName>
        <ecNumber evidence="7">1.1.5.3</ecNumber>
    </recommendedName>
</protein>
<dbReference type="FunFam" id="3.50.50.60:FF:000102">
    <property type="entry name" value="Glycerol-3-phosphate dehydrogenase"/>
    <property type="match status" value="1"/>
</dbReference>
<keyword evidence="9" id="KW-0285">Flavoprotein</keyword>
<feature type="compositionally biased region" description="Low complexity" evidence="14">
    <location>
        <begin position="556"/>
        <end position="567"/>
    </location>
</feature>
<comment type="subunit">
    <text evidence="6">Composed of a catalytic GlpA/B dimer and of membrane bound GlpC.</text>
</comment>
<evidence type="ECO:0000256" key="4">
    <source>
        <dbReference type="ARBA" id="ARBA00005157"/>
    </source>
</evidence>
<dbReference type="Pfam" id="PF04324">
    <property type="entry name" value="Fer2_BFD"/>
    <property type="match status" value="1"/>
</dbReference>
<evidence type="ECO:0000256" key="6">
    <source>
        <dbReference type="ARBA" id="ARBA00011331"/>
    </source>
</evidence>
<evidence type="ECO:0000256" key="3">
    <source>
        <dbReference type="ARBA" id="ARBA00004202"/>
    </source>
</evidence>
<evidence type="ECO:0000256" key="12">
    <source>
        <dbReference type="ARBA" id="ARBA00023136"/>
    </source>
</evidence>
<keyword evidence="8" id="KW-1003">Cell membrane</keyword>
<dbReference type="PRINTS" id="PR01001">
    <property type="entry name" value="FADG3PDH"/>
</dbReference>
<accession>A0A2T3PAT9</accession>
<evidence type="ECO:0000256" key="10">
    <source>
        <dbReference type="ARBA" id="ARBA00022827"/>
    </source>
</evidence>
<keyword evidence="11" id="KW-0560">Oxidoreductase</keyword>
<dbReference type="NCBIfam" id="TIGR03377">
    <property type="entry name" value="glycerol3P_GlpA"/>
    <property type="match status" value="1"/>
</dbReference>
<evidence type="ECO:0000313" key="18">
    <source>
        <dbReference type="Proteomes" id="UP000240481"/>
    </source>
</evidence>
<dbReference type="UniPathway" id="UPA00618">
    <property type="reaction ID" value="UER00673"/>
</dbReference>
<evidence type="ECO:0000256" key="7">
    <source>
        <dbReference type="ARBA" id="ARBA00013029"/>
    </source>
</evidence>
<comment type="cofactor">
    <cofactor evidence="2">
        <name>FAD</name>
        <dbReference type="ChEBI" id="CHEBI:57692"/>
    </cofactor>
</comment>
<feature type="domain" description="BFD-like [2Fe-2S]-binding" evidence="16">
    <location>
        <begin position="429"/>
        <end position="481"/>
    </location>
</feature>
<dbReference type="EMBL" id="PYLZ01000002">
    <property type="protein sequence ID" value="PSW26075.1"/>
    <property type="molecule type" value="Genomic_DNA"/>
</dbReference>
<comment type="subcellular location">
    <subcellularLocation>
        <location evidence="3">Cell membrane</location>
        <topology evidence="3">Peripheral membrane protein</topology>
    </subcellularLocation>
</comment>
<evidence type="ECO:0000259" key="15">
    <source>
        <dbReference type="Pfam" id="PF01266"/>
    </source>
</evidence>
<evidence type="ECO:0000313" key="17">
    <source>
        <dbReference type="EMBL" id="PSW26075.1"/>
    </source>
</evidence>
<sequence length="588" mass="64454">MNNWYETDVVIIGGGATGTGIMRDCALRGIPCILIERDDLASGTTGRNHGLLHSGARYAVTDEESARECIQENRILKKIARHCVEDTQGLFISLPEDDLDFQANFINACTRADIDVEQLSPKDALRLEPNCNPSMIGAVKVPDGTIDPFRLASSNVLDAVERGARLFNHTLVTGLIRDGDTVKGVKCLNTATGQSFDIYAKQVVNAAGIWGQQICEYGDLNIKMFPAKGSLLILDYRINNLVINRCRKPSDADILVPGDTISLIGTTSERIDYDKIDDLHVTSKEIDVLLEEGTKLAPIMANTRVLRAYAGVRPLVAVDGDTSGRNISRGIVLLDHAERDGMEGFITITGGKLMTYRMMAEWTTDLVAKKLGNTTACSTHEVPLPGSEQASKTVKKTASLAKPVYQSAYYRHGERADKFLKNDKKSQAVICECEMVTSGEVEYAIKELNVHNLVDLRRRTRVGMGPCQGELCSYRAAGLFSEYGKTTGNQSSQLLNEFLEERWKGIKPVFWGDALREGEFTYWIYEGLFGGSDIPTNGSASHDIPNSDIPNGDIPATAINNETANTNKDVGTPHQQNNKIEAQSEVAQ</sequence>
<comment type="caution">
    <text evidence="17">The sequence shown here is derived from an EMBL/GenBank/DDBJ whole genome shotgun (WGS) entry which is preliminary data.</text>
</comment>
<feature type="compositionally biased region" description="Polar residues" evidence="14">
    <location>
        <begin position="573"/>
        <end position="588"/>
    </location>
</feature>
<evidence type="ECO:0000256" key="11">
    <source>
        <dbReference type="ARBA" id="ARBA00023002"/>
    </source>
</evidence>
<evidence type="ECO:0000256" key="9">
    <source>
        <dbReference type="ARBA" id="ARBA00022630"/>
    </source>
</evidence>
<organism evidence="17 18">
    <name type="scientific">Photobacterium swingsii</name>
    <dbReference type="NCBI Taxonomy" id="680026"/>
    <lineage>
        <taxon>Bacteria</taxon>
        <taxon>Pseudomonadati</taxon>
        <taxon>Pseudomonadota</taxon>
        <taxon>Gammaproteobacteria</taxon>
        <taxon>Vibrionales</taxon>
        <taxon>Vibrionaceae</taxon>
        <taxon>Photobacterium</taxon>
    </lineage>
</organism>
<dbReference type="InterPro" id="IPR006076">
    <property type="entry name" value="FAD-dep_OxRdtase"/>
</dbReference>
<comment type="catalytic activity">
    <reaction evidence="13">
        <text>a quinone + sn-glycerol 3-phosphate = dihydroxyacetone phosphate + a quinol</text>
        <dbReference type="Rhea" id="RHEA:18977"/>
        <dbReference type="ChEBI" id="CHEBI:24646"/>
        <dbReference type="ChEBI" id="CHEBI:57597"/>
        <dbReference type="ChEBI" id="CHEBI:57642"/>
        <dbReference type="ChEBI" id="CHEBI:132124"/>
        <dbReference type="EC" id="1.1.5.3"/>
    </reaction>
</comment>
<proteinExistence type="inferred from homology"/>
<dbReference type="InterPro" id="IPR007419">
    <property type="entry name" value="BFD-like_2Fe2S-bd_dom"/>
</dbReference>
<dbReference type="GO" id="GO:0050660">
    <property type="term" value="F:flavin adenine dinucleotide binding"/>
    <property type="evidence" value="ECO:0007669"/>
    <property type="project" value="InterPro"/>
</dbReference>
<dbReference type="GO" id="GO:0009331">
    <property type="term" value="C:glycerol-3-phosphate dehydrogenase (FAD) complex"/>
    <property type="evidence" value="ECO:0007669"/>
    <property type="project" value="InterPro"/>
</dbReference>
<evidence type="ECO:0000256" key="8">
    <source>
        <dbReference type="ARBA" id="ARBA00022475"/>
    </source>
</evidence>
<keyword evidence="10" id="KW-0274">FAD</keyword>
<dbReference type="STRING" id="680026.AB733_15175"/>
<dbReference type="GO" id="GO:0019563">
    <property type="term" value="P:glycerol catabolic process"/>
    <property type="evidence" value="ECO:0007669"/>
    <property type="project" value="UniProtKB-UniPathway"/>
</dbReference>
<dbReference type="SUPFAM" id="SSF51905">
    <property type="entry name" value="FAD/NAD(P)-binding domain"/>
    <property type="match status" value="1"/>
</dbReference>
<dbReference type="PANTHER" id="PTHR11985:SF35">
    <property type="entry name" value="ANAEROBIC GLYCEROL-3-PHOSPHATE DEHYDROGENASE SUBUNIT A"/>
    <property type="match status" value="1"/>
</dbReference>
<reference evidence="17 18" key="1">
    <citation type="submission" date="2018-01" db="EMBL/GenBank/DDBJ databases">
        <title>Whole genome sequencing of Histamine producing bacteria.</title>
        <authorList>
            <person name="Butler K."/>
        </authorList>
    </citation>
    <scope>NUCLEOTIDE SEQUENCE [LARGE SCALE GENOMIC DNA]</scope>
    <source>
        <strain evidence="17 18">DSM 24669</strain>
    </source>
</reference>
<evidence type="ECO:0000256" key="5">
    <source>
        <dbReference type="ARBA" id="ARBA00007330"/>
    </source>
</evidence>
<dbReference type="GO" id="GO:0004368">
    <property type="term" value="F:glycerol-3-phosphate dehydrogenase (quinone) activity"/>
    <property type="evidence" value="ECO:0007669"/>
    <property type="project" value="UniProtKB-EC"/>
</dbReference>
<feature type="domain" description="FAD dependent oxidoreductase" evidence="15">
    <location>
        <begin position="8"/>
        <end position="357"/>
    </location>
</feature>
<keyword evidence="12" id="KW-0472">Membrane</keyword>
<dbReference type="RefSeq" id="WP_107302521.1">
    <property type="nucleotide sequence ID" value="NZ_AP024852.1"/>
</dbReference>
<dbReference type="InterPro" id="IPR000447">
    <property type="entry name" value="G3P_DH_FAD-dep"/>
</dbReference>
<dbReference type="Pfam" id="PF01266">
    <property type="entry name" value="DAO"/>
    <property type="match status" value="1"/>
</dbReference>
<comment type="cofactor">
    <cofactor evidence="1">
        <name>FMN</name>
        <dbReference type="ChEBI" id="CHEBI:58210"/>
    </cofactor>
</comment>
<dbReference type="FunFam" id="3.50.50.60:FF:000096">
    <property type="entry name" value="Glycerol-3-phosphate dehydrogenase"/>
    <property type="match status" value="1"/>
</dbReference>
<comment type="similarity">
    <text evidence="5">Belongs to the FAD-dependent glycerol-3-phosphate dehydrogenase family.</text>
</comment>
<dbReference type="PROSITE" id="PS00978">
    <property type="entry name" value="FAD_G3PDH_2"/>
    <property type="match status" value="1"/>
</dbReference>
<dbReference type="InterPro" id="IPR017752">
    <property type="entry name" value="G3P_DH_GlpA_su"/>
</dbReference>
<dbReference type="GO" id="GO:0010181">
    <property type="term" value="F:FMN binding"/>
    <property type="evidence" value="ECO:0007669"/>
    <property type="project" value="InterPro"/>
</dbReference>
<dbReference type="EC" id="1.1.5.3" evidence="7"/>
<dbReference type="AlphaFoldDB" id="A0A2T3PAT9"/>
<dbReference type="NCBIfam" id="NF008313">
    <property type="entry name" value="PRK11101.1"/>
    <property type="match status" value="1"/>
</dbReference>
<dbReference type="InterPro" id="IPR036188">
    <property type="entry name" value="FAD/NAD-bd_sf"/>
</dbReference>
<comment type="pathway">
    <text evidence="4">Polyol metabolism; glycerol degradation via glycerol kinase pathway; glycerone phosphate from sn-glycerol 3-phosphate (anaerobic route): step 1/1.</text>
</comment>
<evidence type="ECO:0000259" key="16">
    <source>
        <dbReference type="Pfam" id="PF04324"/>
    </source>
</evidence>
<dbReference type="PANTHER" id="PTHR11985">
    <property type="entry name" value="GLYCEROL-3-PHOSPHATE DEHYDROGENASE"/>
    <property type="match status" value="1"/>
</dbReference>
<dbReference type="Gene3D" id="3.50.50.60">
    <property type="entry name" value="FAD/NAD(P)-binding domain"/>
    <property type="match status" value="1"/>
</dbReference>
<feature type="region of interest" description="Disordered" evidence="14">
    <location>
        <begin position="553"/>
        <end position="588"/>
    </location>
</feature>
<evidence type="ECO:0000256" key="13">
    <source>
        <dbReference type="ARBA" id="ARBA00049055"/>
    </source>
</evidence>
<dbReference type="OrthoDB" id="9801699at2"/>
<dbReference type="Proteomes" id="UP000240481">
    <property type="component" value="Unassembled WGS sequence"/>
</dbReference>
<dbReference type="Gene3D" id="3.30.9.10">
    <property type="entry name" value="D-Amino Acid Oxidase, subunit A, domain 2"/>
    <property type="match status" value="1"/>
</dbReference>
<keyword evidence="18" id="KW-1185">Reference proteome</keyword>
<evidence type="ECO:0000256" key="14">
    <source>
        <dbReference type="SAM" id="MobiDB-lite"/>
    </source>
</evidence>
<dbReference type="GO" id="GO:0046168">
    <property type="term" value="P:glycerol-3-phosphate catabolic process"/>
    <property type="evidence" value="ECO:0007669"/>
    <property type="project" value="TreeGrafter"/>
</dbReference>
<gene>
    <name evidence="17" type="ORF">C9I94_05875</name>
</gene>